<evidence type="ECO:0000313" key="14">
    <source>
        <dbReference type="EMBL" id="EKX45140.1"/>
    </source>
</evidence>
<evidence type="ECO:0000256" key="11">
    <source>
        <dbReference type="RuleBase" id="RU361221"/>
    </source>
</evidence>
<dbReference type="GeneID" id="17301938"/>
<feature type="transmembrane region" description="Helical" evidence="11">
    <location>
        <begin position="401"/>
        <end position="423"/>
    </location>
</feature>
<dbReference type="Gene3D" id="1.10.3080.10">
    <property type="entry name" value="Clc chloride channel"/>
    <property type="match status" value="2"/>
</dbReference>
<evidence type="ECO:0000256" key="8">
    <source>
        <dbReference type="ARBA" id="ARBA00023136"/>
    </source>
</evidence>
<feature type="transmembrane region" description="Helical" evidence="11">
    <location>
        <begin position="298"/>
        <end position="325"/>
    </location>
</feature>
<dbReference type="GO" id="GO:0016020">
    <property type="term" value="C:membrane"/>
    <property type="evidence" value="ECO:0007669"/>
    <property type="project" value="UniProtKB-SubCell"/>
</dbReference>
<dbReference type="SUPFAM" id="SSF54631">
    <property type="entry name" value="CBS-domain pair"/>
    <property type="match status" value="1"/>
</dbReference>
<evidence type="ECO:0000256" key="1">
    <source>
        <dbReference type="ARBA" id="ARBA00004141"/>
    </source>
</evidence>
<keyword evidence="2 11" id="KW-0813">Transport</keyword>
<evidence type="ECO:0000256" key="4">
    <source>
        <dbReference type="ARBA" id="ARBA00022737"/>
    </source>
</evidence>
<dbReference type="KEGG" id="gtt:GUITHDRAFT_139076"/>
<dbReference type="eggNOG" id="KOG0474">
    <property type="taxonomic scope" value="Eukaryota"/>
</dbReference>
<dbReference type="PANTHER" id="PTHR11689">
    <property type="entry name" value="CHLORIDE CHANNEL PROTEIN CLC FAMILY MEMBER"/>
    <property type="match status" value="1"/>
</dbReference>
<comment type="subcellular location">
    <subcellularLocation>
        <location evidence="1 11">Membrane</location>
        <topology evidence="1 11">Multi-pass membrane protein</topology>
    </subcellularLocation>
</comment>
<gene>
    <name evidence="14" type="ORF">GUITHDRAFT_139076</name>
</gene>
<comment type="caution">
    <text evidence="11">Lacks conserved residue(s) required for the propagation of feature annotation.</text>
</comment>
<dbReference type="EMBL" id="JH993000">
    <property type="protein sequence ID" value="EKX45140.1"/>
    <property type="molecule type" value="Genomic_DNA"/>
</dbReference>
<dbReference type="SUPFAM" id="SSF81340">
    <property type="entry name" value="Clc chloride channel"/>
    <property type="match status" value="1"/>
</dbReference>
<evidence type="ECO:0000256" key="2">
    <source>
        <dbReference type="ARBA" id="ARBA00022448"/>
    </source>
</evidence>
<dbReference type="SMART" id="SM00116">
    <property type="entry name" value="CBS"/>
    <property type="match status" value="1"/>
</dbReference>
<dbReference type="CDD" id="cd04591">
    <property type="entry name" value="CBS_pair_voltage-gated_CLC_euk_bac"/>
    <property type="match status" value="1"/>
</dbReference>
<evidence type="ECO:0000256" key="10">
    <source>
        <dbReference type="PROSITE-ProRule" id="PRU00703"/>
    </source>
</evidence>
<evidence type="ECO:0000256" key="7">
    <source>
        <dbReference type="ARBA" id="ARBA00023122"/>
    </source>
</evidence>
<dbReference type="STRING" id="905079.L1JAL8"/>
<dbReference type="RefSeq" id="XP_005832120.1">
    <property type="nucleotide sequence ID" value="XM_005832063.1"/>
</dbReference>
<accession>L1JAL8</accession>
<dbReference type="Proteomes" id="UP000011087">
    <property type="component" value="Unassembled WGS sequence"/>
</dbReference>
<comment type="similarity">
    <text evidence="11">Belongs to the chloride channel (TC 2.A.49) family.</text>
</comment>
<dbReference type="AlphaFoldDB" id="L1JAL8"/>
<keyword evidence="7 10" id="KW-0129">CBS domain</keyword>
<dbReference type="EnsemblProtists" id="EKX45140">
    <property type="protein sequence ID" value="EKX45140"/>
    <property type="gene ID" value="GUITHDRAFT_139076"/>
</dbReference>
<reference evidence="15" key="3">
    <citation type="submission" date="2016-03" db="UniProtKB">
        <authorList>
            <consortium name="EnsemblProtists"/>
        </authorList>
    </citation>
    <scope>IDENTIFICATION</scope>
</reference>
<dbReference type="OMA" id="FARIDHG"/>
<keyword evidence="8 11" id="KW-0472">Membrane</keyword>
<feature type="domain" description="CBS" evidence="13">
    <location>
        <begin position="866"/>
        <end position="923"/>
    </location>
</feature>
<evidence type="ECO:0000256" key="12">
    <source>
        <dbReference type="SAM" id="MobiDB-lite"/>
    </source>
</evidence>
<evidence type="ECO:0000256" key="9">
    <source>
        <dbReference type="ARBA" id="ARBA00023214"/>
    </source>
</evidence>
<dbReference type="InterPro" id="IPR051280">
    <property type="entry name" value="Cl-channel/antiporter"/>
</dbReference>
<keyword evidence="6 11" id="KW-0406">Ion transport</keyword>
<name>L1JAL8_GUITC</name>
<feature type="transmembrane region" description="Helical" evidence="11">
    <location>
        <begin position="629"/>
        <end position="648"/>
    </location>
</feature>
<dbReference type="InterPro" id="IPR000644">
    <property type="entry name" value="CBS_dom"/>
</dbReference>
<dbReference type="PROSITE" id="PS51371">
    <property type="entry name" value="CBS"/>
    <property type="match status" value="1"/>
</dbReference>
<organism evidence="14">
    <name type="scientific">Guillardia theta (strain CCMP2712)</name>
    <name type="common">Cryptophyte</name>
    <dbReference type="NCBI Taxonomy" id="905079"/>
    <lineage>
        <taxon>Eukaryota</taxon>
        <taxon>Cryptophyceae</taxon>
        <taxon>Pyrenomonadales</taxon>
        <taxon>Geminigeraceae</taxon>
        <taxon>Guillardia</taxon>
    </lineage>
</organism>
<dbReference type="GO" id="GO:0005254">
    <property type="term" value="F:chloride channel activity"/>
    <property type="evidence" value="ECO:0007669"/>
    <property type="project" value="UniProtKB-UniRule"/>
</dbReference>
<dbReference type="InterPro" id="IPR046342">
    <property type="entry name" value="CBS_dom_sf"/>
</dbReference>
<sequence length="984" mass="107455">MDDPLLRLAVASPTLLSFAHFPLALRPSQVVKTSSRNRAGQKALRVPNLPHPAAQNLYQPLSLSSETVAYQPFPDSLLSPHSRMGKGKRDDGDLRTNLLEDSNGHAEWGSNGAAAANKSDDFDISNDEGGGENHQSTEDAAAQRKRNVRFYTSSSIPSDVGKGPELESLDFDTINNPYWVDLSRRPPRKFFGYTGKTFTRWTLSILIGLFVALTGNFIAFMIENLSAVRNSVLQSLFDSEQPDSHAFVFFVLYNGALVLMGALLTATVEPAAAAGGIPEIKAYLNGTHVKNFLRLRAIFVKFICAGAGAGMAAAFGAPVGGVLFVLEEAASHWSPQLIWRVFAAALVATFTLAFVKAGENGGDISLAGLLSFGTVQSVEDMKRQLVSSDGSVKVSAVDAPVYWWEIVFFALVGVGGGILGGLWDLAWNAIAPFRPKGRVMRVVEVVMVSVFTSAVVFSQAYSYPQCRNNGSWSCRDSENWGDWCGGPQDNSTCSGARAKCVNASGWVCQGGENSGKACRGRGDCEWRGGVCMPMETEEIFGVRLGCPVGQYDELATIFFGTREQSIVRLFTQASPREPFSNSSLTIAGLTYMVLMLFTYGCAIPAGLFMPSVMVGACLGRLVGQLVKQYVESSVFSGAYALAGAAAMLSGVQRATISLVVIIIEGTANVHFLLPIVVTTCTAKLVGNLFGHEGVYEIGLRRKKLRFLEHEPHWMMDLCTAGDVMSTPVVCLPVVAKVGEIIEKLKGCGHNGFPVLSLTDEGDEGAGPRQQHERSPVNDCKFEGLILRAQLQHMLGARFLEDGADPQGLWHRITYDSLEHLSLDGDPDMYELMAYNNRQGASGLQAWEFRDFSPEDRERYVNLGAYMNCSCYTVLESCPLSRAYKLFRNMGLRHLPVVDVQNRVVGMLARANFSEEVIHQAMTVYYHDDEIHQHASEEKNPRLKGYDTVSRQLNRHALYTEEGGYIGGLVTTWQTRLAFLLRGGT</sequence>
<feature type="transmembrane region" description="Helical" evidence="11">
    <location>
        <begin position="246"/>
        <end position="266"/>
    </location>
</feature>
<dbReference type="Gene3D" id="3.10.580.10">
    <property type="entry name" value="CBS-domain"/>
    <property type="match status" value="1"/>
</dbReference>
<evidence type="ECO:0000256" key="5">
    <source>
        <dbReference type="ARBA" id="ARBA00022989"/>
    </source>
</evidence>
<evidence type="ECO:0000256" key="3">
    <source>
        <dbReference type="ARBA" id="ARBA00022692"/>
    </source>
</evidence>
<dbReference type="HOGENOM" id="CLU_003181_4_1_1"/>
<dbReference type="Pfam" id="PF00654">
    <property type="entry name" value="Voltage_CLC"/>
    <property type="match status" value="1"/>
</dbReference>
<dbReference type="PaxDb" id="55529-EKX45140"/>
<proteinExistence type="inferred from homology"/>
<evidence type="ECO:0000313" key="16">
    <source>
        <dbReference type="Proteomes" id="UP000011087"/>
    </source>
</evidence>
<evidence type="ECO:0000259" key="13">
    <source>
        <dbReference type="PROSITE" id="PS51371"/>
    </source>
</evidence>
<feature type="transmembrane region" description="Helical" evidence="11">
    <location>
        <begin position="198"/>
        <end position="222"/>
    </location>
</feature>
<keyword evidence="4" id="KW-0677">Repeat</keyword>
<feature type="transmembrane region" description="Helical" evidence="11">
    <location>
        <begin position="584"/>
        <end position="609"/>
    </location>
</feature>
<dbReference type="PRINTS" id="PR00762">
    <property type="entry name" value="CLCHANNEL"/>
</dbReference>
<keyword evidence="5 11" id="KW-1133">Transmembrane helix</keyword>
<feature type="transmembrane region" description="Helical" evidence="11">
    <location>
        <begin position="337"/>
        <end position="355"/>
    </location>
</feature>
<dbReference type="Pfam" id="PF00571">
    <property type="entry name" value="CBS"/>
    <property type="match status" value="2"/>
</dbReference>
<keyword evidence="16" id="KW-1185">Reference proteome</keyword>
<protein>
    <recommendedName>
        <fullName evidence="11">Chloride channel protein</fullName>
    </recommendedName>
</protein>
<dbReference type="OrthoDB" id="428525at2759"/>
<reference evidence="14 16" key="1">
    <citation type="journal article" date="2012" name="Nature">
        <title>Algal genomes reveal evolutionary mosaicism and the fate of nucleomorphs.</title>
        <authorList>
            <consortium name="DOE Joint Genome Institute"/>
            <person name="Curtis B.A."/>
            <person name="Tanifuji G."/>
            <person name="Burki F."/>
            <person name="Gruber A."/>
            <person name="Irimia M."/>
            <person name="Maruyama S."/>
            <person name="Arias M.C."/>
            <person name="Ball S.G."/>
            <person name="Gile G.H."/>
            <person name="Hirakawa Y."/>
            <person name="Hopkins J.F."/>
            <person name="Kuo A."/>
            <person name="Rensing S.A."/>
            <person name="Schmutz J."/>
            <person name="Symeonidi A."/>
            <person name="Elias M."/>
            <person name="Eveleigh R.J."/>
            <person name="Herman E.K."/>
            <person name="Klute M.J."/>
            <person name="Nakayama T."/>
            <person name="Obornik M."/>
            <person name="Reyes-Prieto A."/>
            <person name="Armbrust E.V."/>
            <person name="Aves S.J."/>
            <person name="Beiko R.G."/>
            <person name="Coutinho P."/>
            <person name="Dacks J.B."/>
            <person name="Durnford D.G."/>
            <person name="Fast N.M."/>
            <person name="Green B.R."/>
            <person name="Grisdale C.J."/>
            <person name="Hempel F."/>
            <person name="Henrissat B."/>
            <person name="Hoppner M.P."/>
            <person name="Ishida K."/>
            <person name="Kim E."/>
            <person name="Koreny L."/>
            <person name="Kroth P.G."/>
            <person name="Liu Y."/>
            <person name="Malik S.B."/>
            <person name="Maier U.G."/>
            <person name="McRose D."/>
            <person name="Mock T."/>
            <person name="Neilson J.A."/>
            <person name="Onodera N.T."/>
            <person name="Poole A.M."/>
            <person name="Pritham E.J."/>
            <person name="Richards T.A."/>
            <person name="Rocap G."/>
            <person name="Roy S.W."/>
            <person name="Sarai C."/>
            <person name="Schaack S."/>
            <person name="Shirato S."/>
            <person name="Slamovits C.H."/>
            <person name="Spencer D.F."/>
            <person name="Suzuki S."/>
            <person name="Worden A.Z."/>
            <person name="Zauner S."/>
            <person name="Barry K."/>
            <person name="Bell C."/>
            <person name="Bharti A.K."/>
            <person name="Crow J.A."/>
            <person name="Grimwood J."/>
            <person name="Kramer R."/>
            <person name="Lindquist E."/>
            <person name="Lucas S."/>
            <person name="Salamov A."/>
            <person name="McFadden G.I."/>
            <person name="Lane C.E."/>
            <person name="Keeling P.J."/>
            <person name="Gray M.W."/>
            <person name="Grigoriev I.V."/>
            <person name="Archibald J.M."/>
        </authorList>
    </citation>
    <scope>NUCLEOTIDE SEQUENCE</scope>
    <source>
        <strain evidence="14 16">CCMP2712</strain>
    </source>
</reference>
<reference evidence="16" key="2">
    <citation type="submission" date="2012-11" db="EMBL/GenBank/DDBJ databases">
        <authorList>
            <person name="Kuo A."/>
            <person name="Curtis B.A."/>
            <person name="Tanifuji G."/>
            <person name="Burki F."/>
            <person name="Gruber A."/>
            <person name="Irimia M."/>
            <person name="Maruyama S."/>
            <person name="Arias M.C."/>
            <person name="Ball S.G."/>
            <person name="Gile G.H."/>
            <person name="Hirakawa Y."/>
            <person name="Hopkins J.F."/>
            <person name="Rensing S.A."/>
            <person name="Schmutz J."/>
            <person name="Symeonidi A."/>
            <person name="Elias M."/>
            <person name="Eveleigh R.J."/>
            <person name="Herman E.K."/>
            <person name="Klute M.J."/>
            <person name="Nakayama T."/>
            <person name="Obornik M."/>
            <person name="Reyes-Prieto A."/>
            <person name="Armbrust E.V."/>
            <person name="Aves S.J."/>
            <person name="Beiko R.G."/>
            <person name="Coutinho P."/>
            <person name="Dacks J.B."/>
            <person name="Durnford D.G."/>
            <person name="Fast N.M."/>
            <person name="Green B.R."/>
            <person name="Grisdale C."/>
            <person name="Hempe F."/>
            <person name="Henrissat B."/>
            <person name="Hoppner M.P."/>
            <person name="Ishida K.-I."/>
            <person name="Kim E."/>
            <person name="Koreny L."/>
            <person name="Kroth P.G."/>
            <person name="Liu Y."/>
            <person name="Malik S.-B."/>
            <person name="Maier U.G."/>
            <person name="McRose D."/>
            <person name="Mock T."/>
            <person name="Neilson J.A."/>
            <person name="Onodera N.T."/>
            <person name="Poole A.M."/>
            <person name="Pritham E.J."/>
            <person name="Richards T.A."/>
            <person name="Rocap G."/>
            <person name="Roy S.W."/>
            <person name="Sarai C."/>
            <person name="Schaack S."/>
            <person name="Shirato S."/>
            <person name="Slamovits C.H."/>
            <person name="Spencer D.F."/>
            <person name="Suzuki S."/>
            <person name="Worden A.Z."/>
            <person name="Zauner S."/>
            <person name="Barry K."/>
            <person name="Bell C."/>
            <person name="Bharti A.K."/>
            <person name="Crow J.A."/>
            <person name="Grimwood J."/>
            <person name="Kramer R."/>
            <person name="Lindquist E."/>
            <person name="Lucas S."/>
            <person name="Salamov A."/>
            <person name="McFadden G.I."/>
            <person name="Lane C.E."/>
            <person name="Keeling P.J."/>
            <person name="Gray M.W."/>
            <person name="Grigoriev I.V."/>
            <person name="Archibald J.M."/>
        </authorList>
    </citation>
    <scope>NUCLEOTIDE SEQUENCE</scope>
    <source>
        <strain evidence="16">CCMP2712</strain>
    </source>
</reference>
<dbReference type="InterPro" id="IPR001807">
    <property type="entry name" value="ClC"/>
</dbReference>
<keyword evidence="9 11" id="KW-0868">Chloride</keyword>
<evidence type="ECO:0000313" key="15">
    <source>
        <dbReference type="EnsemblProtists" id="EKX45140"/>
    </source>
</evidence>
<feature type="region of interest" description="Disordered" evidence="12">
    <location>
        <begin position="74"/>
        <end position="142"/>
    </location>
</feature>
<evidence type="ECO:0000256" key="6">
    <source>
        <dbReference type="ARBA" id="ARBA00023065"/>
    </source>
</evidence>
<feature type="transmembrane region" description="Helical" evidence="11">
    <location>
        <begin position="655"/>
        <end position="677"/>
    </location>
</feature>
<dbReference type="InterPro" id="IPR014743">
    <property type="entry name" value="Cl-channel_core"/>
</dbReference>
<dbReference type="PANTHER" id="PTHR11689:SF161">
    <property type="entry name" value="CHLORIDE CHANNEL PROTEIN"/>
    <property type="match status" value="1"/>
</dbReference>
<keyword evidence="3 11" id="KW-0812">Transmembrane</keyword>